<organism evidence="1">
    <name type="scientific">Oryza sativa subsp. japonica</name>
    <name type="common">Rice</name>
    <dbReference type="NCBI Taxonomy" id="39947"/>
    <lineage>
        <taxon>Eukaryota</taxon>
        <taxon>Viridiplantae</taxon>
        <taxon>Streptophyta</taxon>
        <taxon>Embryophyta</taxon>
        <taxon>Tracheophyta</taxon>
        <taxon>Spermatophyta</taxon>
        <taxon>Magnoliopsida</taxon>
        <taxon>Liliopsida</taxon>
        <taxon>Poales</taxon>
        <taxon>Poaceae</taxon>
        <taxon>BOP clade</taxon>
        <taxon>Oryzoideae</taxon>
        <taxon>Oryzeae</taxon>
        <taxon>Oryzinae</taxon>
        <taxon>Oryza</taxon>
        <taxon>Oryza sativa</taxon>
    </lineage>
</organism>
<accession>A0A9K3Y825</accession>
<gene>
    <name evidence="1" type="primary">P0480E02.20</name>
</gene>
<sequence length="127" mass="14418">MEIELLDLTHHRFCGSALGLEILDTPNVQTISWIIPKQIQSASRASTSIPYRLHRFFTDVVESSLSMQLDIGGAGRLSMPLLMSFHFGRVGLDVFSSTSTFVAANSDLSQKRWWEQELQQHQMAEYM</sequence>
<dbReference type="AlphaFoldDB" id="A0A9K3Y825"/>
<dbReference type="EMBL" id="AP002913">
    <property type="protein sequence ID" value="BAD61309.1"/>
    <property type="molecule type" value="Genomic_DNA"/>
</dbReference>
<proteinExistence type="predicted"/>
<name>A0A9K3Y825_ORYSJ</name>
<reference evidence="1" key="1">
    <citation type="journal article" date="2002" name="Nature">
        <title>The genome sequence and structure of rice chromosome 1.</title>
        <authorList>
            <person name="Sasaki T."/>
            <person name="Matsumoto T."/>
            <person name="Yamamoto K."/>
            <person name="Sakata K."/>
            <person name="Baba T."/>
            <person name="Katayose Y."/>
            <person name="Wu J."/>
            <person name="Niimura Y."/>
            <person name="Cheng Z."/>
            <person name="Nagamura Y."/>
            <person name="Antonio B.A."/>
            <person name="Kanamori H."/>
            <person name="Hosokawa S."/>
            <person name="Masukawa M."/>
            <person name="Arikawa K."/>
            <person name="Chiden Y."/>
            <person name="Hayashi M."/>
            <person name="Okamoto M."/>
            <person name="Ando T."/>
            <person name="Aoki H."/>
            <person name="Arita K."/>
            <person name="Hamada M."/>
            <person name="Harada C."/>
            <person name="Hijishita S."/>
            <person name="Honda M."/>
            <person name="Ichikawa Y."/>
            <person name="Idonuma A."/>
            <person name="Iijima M."/>
            <person name="Ikeda M."/>
            <person name="Ikeno M."/>
            <person name="Itoh S."/>
            <person name="Itoh T."/>
            <person name="Itoh Y."/>
            <person name="Itoh Y."/>
            <person name="Iwabuchi A."/>
            <person name="Kamiya K."/>
            <person name="Karasawa W."/>
            <person name="Katagiri S."/>
            <person name="Kikuta A."/>
            <person name="Kobayashi N."/>
            <person name="Kono I."/>
            <person name="Machita K."/>
            <person name="Maehara T."/>
            <person name="Mizuno H."/>
            <person name="Mizubayashi T."/>
            <person name="Mukai Y."/>
            <person name="Nagasaki H."/>
            <person name="Nakashima M."/>
            <person name="Nakama Y."/>
            <person name="Nakamichi Y."/>
            <person name="Nakamura M."/>
            <person name="Namiki N."/>
            <person name="Negishi M."/>
            <person name="Ohta I."/>
            <person name="Ono N."/>
            <person name="Saji S."/>
            <person name="Sakai K."/>
            <person name="Shibata M."/>
            <person name="Shimokawa T."/>
            <person name="Shomura A."/>
            <person name="Song J."/>
            <person name="Takazaki Y."/>
            <person name="Terasawa K."/>
            <person name="Tsuji K."/>
            <person name="Waki K."/>
            <person name="Yamagata H."/>
            <person name="Yamane H."/>
            <person name="Yoshiki S."/>
            <person name="Yoshihara R."/>
            <person name="Yukawa K."/>
            <person name="Zhong H."/>
            <person name="Iwama H."/>
            <person name="Endo T."/>
            <person name="Ito H."/>
            <person name="Hahn J.H."/>
            <person name="Kim H.I."/>
            <person name="Eun M.Y."/>
            <person name="Yano M."/>
            <person name="Jiang J."/>
            <person name="Gojobori T."/>
        </authorList>
    </citation>
    <scope>NUCLEOTIDE SEQUENCE [LARGE SCALE GENOMIC DNA]</scope>
</reference>
<protein>
    <submittedName>
        <fullName evidence="1">Uncharacterized protein</fullName>
    </submittedName>
</protein>
<evidence type="ECO:0000313" key="1">
    <source>
        <dbReference type="EMBL" id="BAD61309.1"/>
    </source>
</evidence>
<dbReference type="Proteomes" id="UP000817658">
    <property type="component" value="Chromosome 1"/>
</dbReference>